<dbReference type="RefSeq" id="WP_109533223.1">
    <property type="nucleotide sequence ID" value="NZ_QEYD01000005.1"/>
</dbReference>
<dbReference type="PROSITE" id="PS51384">
    <property type="entry name" value="FAD_FR"/>
    <property type="match status" value="1"/>
</dbReference>
<dbReference type="InterPro" id="IPR007037">
    <property type="entry name" value="SIP_rossman_dom"/>
</dbReference>
<dbReference type="InterPro" id="IPR017927">
    <property type="entry name" value="FAD-bd_FR_type"/>
</dbReference>
<dbReference type="OrthoDB" id="9814826at2"/>
<comment type="similarity">
    <text evidence="1">Belongs to the SIP oxidoreductase family.</text>
</comment>
<dbReference type="AlphaFoldDB" id="A0A2U2CBL6"/>
<organism evidence="3 4">
    <name type="scientific">Pararhodobacter marinus</name>
    <dbReference type="NCBI Taxonomy" id="2184063"/>
    <lineage>
        <taxon>Bacteria</taxon>
        <taxon>Pseudomonadati</taxon>
        <taxon>Pseudomonadota</taxon>
        <taxon>Alphaproteobacteria</taxon>
        <taxon>Rhodobacterales</taxon>
        <taxon>Paracoccaceae</taxon>
        <taxon>Pararhodobacter</taxon>
    </lineage>
</organism>
<dbReference type="EMBL" id="QEYD01000005">
    <property type="protein sequence ID" value="PWE29174.1"/>
    <property type="molecule type" value="Genomic_DNA"/>
</dbReference>
<proteinExistence type="inferred from homology"/>
<dbReference type="InterPro" id="IPR013113">
    <property type="entry name" value="SIP_FAD-bd"/>
</dbReference>
<evidence type="ECO:0000259" key="2">
    <source>
        <dbReference type="PROSITE" id="PS51384"/>
    </source>
</evidence>
<dbReference type="Proteomes" id="UP000244940">
    <property type="component" value="Unassembled WGS sequence"/>
</dbReference>
<protein>
    <submittedName>
        <fullName evidence="3">NADPH-dependent ferric siderophore reductase</fullName>
    </submittedName>
</protein>
<name>A0A2U2CBL6_9RHOB</name>
<dbReference type="InterPro" id="IPR017938">
    <property type="entry name" value="Riboflavin_synthase-like_b-brl"/>
</dbReference>
<dbReference type="GO" id="GO:0016491">
    <property type="term" value="F:oxidoreductase activity"/>
    <property type="evidence" value="ECO:0007669"/>
    <property type="project" value="InterPro"/>
</dbReference>
<comment type="caution">
    <text evidence="3">The sequence shown here is derived from an EMBL/GenBank/DDBJ whole genome shotgun (WGS) entry which is preliminary data.</text>
</comment>
<dbReference type="Gene3D" id="2.40.30.10">
    <property type="entry name" value="Translation factors"/>
    <property type="match status" value="1"/>
</dbReference>
<sequence length="251" mass="27622">MEQGTQPIITRHRHELKRRELTVDTVTRLTPHMLRIVFKGEDLADFTSLAPDDHVKLLLPGGGDAPEMREYTPRTFDPARRELVVDFALHDAGPATAWALEAQPGDTLMVGGPRGSAVVAPVFDWWMLIADETGLPAMGRWVEELPEGAQAITLGAVPGPEDQQSWITPARHQAHWVHRPVAQAAEAAPLLDAAQALSLPEGRGFIWIVAEAKVARALRDHFESRGHPRHQMKAAGYWIMGQADASDKALD</sequence>
<dbReference type="PANTHER" id="PTHR30157:SF0">
    <property type="entry name" value="NADPH-DEPENDENT FERRIC-CHELATE REDUCTASE"/>
    <property type="match status" value="1"/>
</dbReference>
<reference evidence="3 4" key="1">
    <citation type="submission" date="2018-05" db="EMBL/GenBank/DDBJ databases">
        <title>Pararhodobacter marina sp. nov., isolated from deep-sea water of the Indian Ocean.</title>
        <authorList>
            <person name="Lai Q.Sr."/>
            <person name="Liu X."/>
            <person name="Shao Z."/>
        </authorList>
    </citation>
    <scope>NUCLEOTIDE SEQUENCE [LARGE SCALE GENOMIC DNA]</scope>
    <source>
        <strain evidence="3 4">CIC4N-9</strain>
    </source>
</reference>
<evidence type="ECO:0000313" key="4">
    <source>
        <dbReference type="Proteomes" id="UP000244940"/>
    </source>
</evidence>
<dbReference type="GeneID" id="94365265"/>
<feature type="domain" description="FAD-binding FR-type" evidence="2">
    <location>
        <begin position="16"/>
        <end position="120"/>
    </location>
</feature>
<keyword evidence="4" id="KW-1185">Reference proteome</keyword>
<dbReference type="SUPFAM" id="SSF63380">
    <property type="entry name" value="Riboflavin synthase domain-like"/>
    <property type="match status" value="1"/>
</dbReference>
<dbReference type="Gene3D" id="3.40.50.80">
    <property type="entry name" value="Nucleotide-binding domain of ferredoxin-NADP reductase (FNR) module"/>
    <property type="match status" value="1"/>
</dbReference>
<evidence type="ECO:0000256" key="1">
    <source>
        <dbReference type="ARBA" id="ARBA00035644"/>
    </source>
</evidence>
<dbReference type="InterPro" id="IPR039261">
    <property type="entry name" value="FNR_nucleotide-bd"/>
</dbReference>
<gene>
    <name evidence="3" type="ORF">C4N9_10215</name>
</gene>
<dbReference type="Pfam" id="PF08021">
    <property type="entry name" value="FAD_binding_9"/>
    <property type="match status" value="1"/>
</dbReference>
<dbReference type="Pfam" id="PF04954">
    <property type="entry name" value="SIP"/>
    <property type="match status" value="1"/>
</dbReference>
<evidence type="ECO:0000313" key="3">
    <source>
        <dbReference type="EMBL" id="PWE29174.1"/>
    </source>
</evidence>
<dbReference type="InterPro" id="IPR039374">
    <property type="entry name" value="SIP_fam"/>
</dbReference>
<dbReference type="CDD" id="cd06193">
    <property type="entry name" value="siderophore_interacting"/>
    <property type="match status" value="1"/>
</dbReference>
<dbReference type="PANTHER" id="PTHR30157">
    <property type="entry name" value="FERRIC REDUCTASE, NADPH-DEPENDENT"/>
    <property type="match status" value="1"/>
</dbReference>
<accession>A0A2U2CBL6</accession>